<dbReference type="InParanoid" id="G0MG65"/>
<evidence type="ECO:0000313" key="3">
    <source>
        <dbReference type="Proteomes" id="UP000008068"/>
    </source>
</evidence>
<keyword evidence="3" id="KW-1185">Reference proteome</keyword>
<sequence>MADQWGGEPEQIEYVELSPPTPPPVAPQAIMEEEEYEEEEEEEEEEEQEEMWTEELRPADDHCGNRPLYSIMHIPRTKVTKREYMFQHDDFLEKYARIVVDAAETRTLEYSSDPNRFEIYVRFCQRTTTIRKCPRSSFALVTSAELFHSILLVGMNYVQCASVLLDHFLQLCEDTVEEFCPASVDCAPGFPLRHVKADIIRIDVSNPLFEQLYLPRWMRYIDVNVIKCLNIGNAYTQEDADRYLRIYNTHFQGMFDTWQGGEHVDVRLLNHLRRSFPFSIVNQSNIPIQHVFRWIKGWMANLDGYRHIEHITYRHPSFHVNERVLRHFDHIHDGRPAGERKMALRNTEGRLAFIYLSPNGAFNFHVCNLKGEPNINLGFNVNEVVDDEDRYNLYLEQDWAEHRTNHDYANYTGFHHNTLH</sequence>
<dbReference type="FunCoup" id="G0MG65">
    <property type="interactions" value="1273"/>
</dbReference>
<dbReference type="OMA" id="FRWIKGW"/>
<dbReference type="Proteomes" id="UP000008068">
    <property type="component" value="Unassembled WGS sequence"/>
</dbReference>
<dbReference type="eggNOG" id="ENOG502TIYP">
    <property type="taxonomic scope" value="Eukaryota"/>
</dbReference>
<evidence type="ECO:0000313" key="2">
    <source>
        <dbReference type="EMBL" id="EGT56648.1"/>
    </source>
</evidence>
<name>G0MG65_CAEBE</name>
<feature type="compositionally biased region" description="Acidic residues" evidence="1">
    <location>
        <begin position="31"/>
        <end position="53"/>
    </location>
</feature>
<dbReference type="EMBL" id="GL379793">
    <property type="protein sequence ID" value="EGT56648.1"/>
    <property type="molecule type" value="Genomic_DNA"/>
</dbReference>
<dbReference type="OrthoDB" id="10569915at2759"/>
<protein>
    <submittedName>
        <fullName evidence="2">Uncharacterized protein</fullName>
    </submittedName>
</protein>
<evidence type="ECO:0000256" key="1">
    <source>
        <dbReference type="SAM" id="MobiDB-lite"/>
    </source>
</evidence>
<proteinExistence type="predicted"/>
<dbReference type="AlphaFoldDB" id="G0MG65"/>
<organism evidence="3">
    <name type="scientific">Caenorhabditis brenneri</name>
    <name type="common">Nematode worm</name>
    <dbReference type="NCBI Taxonomy" id="135651"/>
    <lineage>
        <taxon>Eukaryota</taxon>
        <taxon>Metazoa</taxon>
        <taxon>Ecdysozoa</taxon>
        <taxon>Nematoda</taxon>
        <taxon>Chromadorea</taxon>
        <taxon>Rhabditida</taxon>
        <taxon>Rhabditina</taxon>
        <taxon>Rhabditomorpha</taxon>
        <taxon>Rhabditoidea</taxon>
        <taxon>Rhabditidae</taxon>
        <taxon>Peloderinae</taxon>
        <taxon>Caenorhabditis</taxon>
    </lineage>
</organism>
<dbReference type="HOGENOM" id="CLU_712192_0_0_1"/>
<feature type="region of interest" description="Disordered" evidence="1">
    <location>
        <begin position="1"/>
        <end position="53"/>
    </location>
</feature>
<accession>G0MG65</accession>
<gene>
    <name evidence="2" type="ORF">CAEBREN_16775</name>
</gene>
<reference evidence="3" key="1">
    <citation type="submission" date="2011-07" db="EMBL/GenBank/DDBJ databases">
        <authorList>
            <consortium name="Caenorhabditis brenneri Sequencing and Analysis Consortium"/>
            <person name="Wilson R.K."/>
        </authorList>
    </citation>
    <scope>NUCLEOTIDE SEQUENCE [LARGE SCALE GENOMIC DNA]</scope>
    <source>
        <strain evidence="3">PB2801</strain>
    </source>
</reference>